<dbReference type="Gene3D" id="1.10.1760.20">
    <property type="match status" value="1"/>
</dbReference>
<dbReference type="EMBL" id="JANJZL010000002">
    <property type="protein sequence ID" value="MCR2043418.1"/>
    <property type="molecule type" value="Genomic_DNA"/>
</dbReference>
<dbReference type="RefSeq" id="WP_042679368.1">
    <property type="nucleotide sequence ID" value="NZ_CABKTM010000013.1"/>
</dbReference>
<dbReference type="Proteomes" id="UP001142078">
    <property type="component" value="Unassembled WGS sequence"/>
</dbReference>
<keyword evidence="1" id="KW-0472">Membrane</keyword>
<dbReference type="GO" id="GO:0022857">
    <property type="term" value="F:transmembrane transporter activity"/>
    <property type="evidence" value="ECO:0007669"/>
    <property type="project" value="InterPro"/>
</dbReference>
<comment type="caution">
    <text evidence="2">The sequence shown here is derived from an EMBL/GenBank/DDBJ whole genome shotgun (WGS) entry which is preliminary data.</text>
</comment>
<reference evidence="2" key="1">
    <citation type="submission" date="2022-07" db="EMBL/GenBank/DDBJ databases">
        <title>Enhanced cultured diversity of the mouse gut microbiota enables custom-made synthetic communities.</title>
        <authorList>
            <person name="Afrizal A."/>
        </authorList>
    </citation>
    <scope>NUCLEOTIDE SEQUENCE</scope>
    <source>
        <strain evidence="2">DSM 29482</strain>
    </source>
</reference>
<keyword evidence="1" id="KW-1133">Transmembrane helix</keyword>
<gene>
    <name evidence="2" type="ORF">NSA23_04725</name>
</gene>
<feature type="transmembrane region" description="Helical" evidence="1">
    <location>
        <begin position="144"/>
        <end position="166"/>
    </location>
</feature>
<name>A0A9X2MH63_9FIRM</name>
<proteinExistence type="predicted"/>
<accession>A0A9X2MH63</accession>
<dbReference type="AlphaFoldDB" id="A0A9X2MH63"/>
<organism evidence="2 3">
    <name type="scientific">Anaerosalibacter massiliensis</name>
    <dbReference type="NCBI Taxonomy" id="1347392"/>
    <lineage>
        <taxon>Bacteria</taxon>
        <taxon>Bacillati</taxon>
        <taxon>Bacillota</taxon>
        <taxon>Tissierellia</taxon>
        <taxon>Tissierellales</taxon>
        <taxon>Sporanaerobacteraceae</taxon>
        <taxon>Anaerosalibacter</taxon>
    </lineage>
</organism>
<keyword evidence="3" id="KW-1185">Reference proteome</keyword>
<sequence>MKNQMTKKLVLSGIFIAMGIMLPMAFHIIEGGGPVFLPMHIPVLIAGFFLGWPFALAVGALTPLLSSLLTGMPPLFPVLPYMMLELATYSVVVSLLYRELKMNVYESLIISMVCGRIMAGATVWVLATFFTVKLPGPVMFVQGAIIKGLPGIIIQLILIPTIVLTVKKLNLTSEIYKGV</sequence>
<feature type="transmembrane region" description="Helical" evidence="1">
    <location>
        <begin position="109"/>
        <end position="132"/>
    </location>
</feature>
<evidence type="ECO:0000313" key="3">
    <source>
        <dbReference type="Proteomes" id="UP001142078"/>
    </source>
</evidence>
<dbReference type="OrthoDB" id="9815422at2"/>
<feature type="transmembrane region" description="Helical" evidence="1">
    <location>
        <begin position="41"/>
        <end position="66"/>
    </location>
</feature>
<protein>
    <submittedName>
        <fullName evidence="2">ECF transporter S component</fullName>
    </submittedName>
</protein>
<evidence type="ECO:0000313" key="2">
    <source>
        <dbReference type="EMBL" id="MCR2043418.1"/>
    </source>
</evidence>
<dbReference type="Pfam" id="PF12822">
    <property type="entry name" value="ECF_trnsprt"/>
    <property type="match status" value="1"/>
</dbReference>
<dbReference type="InterPro" id="IPR024529">
    <property type="entry name" value="ECF_trnsprt_substrate-spec"/>
</dbReference>
<keyword evidence="1" id="KW-0812">Transmembrane</keyword>
<feature type="transmembrane region" description="Helical" evidence="1">
    <location>
        <begin position="78"/>
        <end position="97"/>
    </location>
</feature>
<evidence type="ECO:0000256" key="1">
    <source>
        <dbReference type="SAM" id="Phobius"/>
    </source>
</evidence>
<feature type="transmembrane region" description="Helical" evidence="1">
    <location>
        <begin position="9"/>
        <end position="29"/>
    </location>
</feature>